<reference evidence="1" key="1">
    <citation type="submission" date="2020-04" db="EMBL/GenBank/DDBJ databases">
        <authorList>
            <person name="Chiriac C."/>
            <person name="Salcher M."/>
            <person name="Ghai R."/>
            <person name="Kavagutti S V."/>
        </authorList>
    </citation>
    <scope>NUCLEOTIDE SEQUENCE</scope>
</reference>
<evidence type="ECO:0000313" key="1">
    <source>
        <dbReference type="EMBL" id="CAB4167966.1"/>
    </source>
</evidence>
<evidence type="ECO:0008006" key="2">
    <source>
        <dbReference type="Google" id="ProtNLM"/>
    </source>
</evidence>
<accession>A0A6J5PDJ0</accession>
<organism evidence="1">
    <name type="scientific">uncultured Caudovirales phage</name>
    <dbReference type="NCBI Taxonomy" id="2100421"/>
    <lineage>
        <taxon>Viruses</taxon>
        <taxon>Duplodnaviria</taxon>
        <taxon>Heunggongvirae</taxon>
        <taxon>Uroviricota</taxon>
        <taxon>Caudoviricetes</taxon>
        <taxon>Peduoviridae</taxon>
        <taxon>Maltschvirus</taxon>
        <taxon>Maltschvirus maltsch</taxon>
    </lineage>
</organism>
<dbReference type="Gene3D" id="3.30.50.20">
    <property type="entry name" value="prophage-derive protein ybcO"/>
    <property type="match status" value="1"/>
</dbReference>
<dbReference type="InterPro" id="IPR010373">
    <property type="entry name" value="DUF968"/>
</dbReference>
<gene>
    <name evidence="1" type="ORF">UFOVP858_85</name>
</gene>
<dbReference type="Pfam" id="PF06147">
    <property type="entry name" value="DUF968"/>
    <property type="match status" value="1"/>
</dbReference>
<sequence length="95" mass="11057">MLIPKDTYVRSETYLKTVRGKPCLICGMPGSAHHVMYGQRRGVSLKTGDSWAVPLCHRCHMQLHHYGDERTWWDLQGVEPLEWARSNWEKFNGTN</sequence>
<protein>
    <recommendedName>
        <fullName evidence="2">HNHc domain containing protein</fullName>
    </recommendedName>
</protein>
<proteinExistence type="predicted"/>
<name>A0A6J5PDJ0_9CAUD</name>
<dbReference type="EMBL" id="LR796806">
    <property type="protein sequence ID" value="CAB4167966.1"/>
    <property type="molecule type" value="Genomic_DNA"/>
</dbReference>